<reference evidence="2" key="1">
    <citation type="journal article" date="2019" name="Int. J. Syst. Evol. Microbiol.">
        <title>The Global Catalogue of Microorganisms (GCM) 10K type strain sequencing project: providing services to taxonomists for standard genome sequencing and annotation.</title>
        <authorList>
            <consortium name="The Broad Institute Genomics Platform"/>
            <consortium name="The Broad Institute Genome Sequencing Center for Infectious Disease"/>
            <person name="Wu L."/>
            <person name="Ma J."/>
        </authorList>
    </citation>
    <scope>NUCLEOTIDE SEQUENCE [LARGE SCALE GENOMIC DNA]</scope>
    <source>
        <strain evidence="2">2902at01</strain>
    </source>
</reference>
<protein>
    <submittedName>
        <fullName evidence="1">Uncharacterized protein</fullName>
    </submittedName>
</protein>
<dbReference type="Proteomes" id="UP001595868">
    <property type="component" value="Unassembled WGS sequence"/>
</dbReference>
<comment type="caution">
    <text evidence="1">The sequence shown here is derived from an EMBL/GenBank/DDBJ whole genome shotgun (WGS) entry which is preliminary data.</text>
</comment>
<organism evidence="1 2">
    <name type="scientific">Micromonospora zhanjiangensis</name>
    <dbReference type="NCBI Taxonomy" id="1522057"/>
    <lineage>
        <taxon>Bacteria</taxon>
        <taxon>Bacillati</taxon>
        <taxon>Actinomycetota</taxon>
        <taxon>Actinomycetes</taxon>
        <taxon>Micromonosporales</taxon>
        <taxon>Micromonosporaceae</taxon>
        <taxon>Micromonospora</taxon>
    </lineage>
</organism>
<dbReference type="RefSeq" id="WP_377550556.1">
    <property type="nucleotide sequence ID" value="NZ_JBHSBN010000023.1"/>
</dbReference>
<gene>
    <name evidence="1" type="ORF">ACFOX0_25730</name>
</gene>
<accession>A0ABV8KTK3</accession>
<dbReference type="EMBL" id="JBHSBN010000023">
    <property type="protein sequence ID" value="MFC4109318.1"/>
    <property type="molecule type" value="Genomic_DNA"/>
</dbReference>
<evidence type="ECO:0000313" key="1">
    <source>
        <dbReference type="EMBL" id="MFC4109318.1"/>
    </source>
</evidence>
<sequence length="77" mass="8681">MTATFQPRPGDLLVIDGRASVQFAGDCALLFRVTTVSERPTYHGWIWLTGYVRHEALFDRVEVGDLHRCPVVVGHRS</sequence>
<evidence type="ECO:0000313" key="2">
    <source>
        <dbReference type="Proteomes" id="UP001595868"/>
    </source>
</evidence>
<name>A0ABV8KTK3_9ACTN</name>
<proteinExistence type="predicted"/>
<keyword evidence="2" id="KW-1185">Reference proteome</keyword>